<keyword evidence="3" id="KW-1185">Reference proteome</keyword>
<comment type="caution">
    <text evidence="2">The sequence shown here is derived from an EMBL/GenBank/DDBJ whole genome shotgun (WGS) entry which is preliminary data.</text>
</comment>
<keyword evidence="2" id="KW-0689">Ribosomal protein</keyword>
<proteinExistence type="predicted"/>
<feature type="region of interest" description="Disordered" evidence="1">
    <location>
        <begin position="242"/>
        <end position="267"/>
    </location>
</feature>
<dbReference type="PANTHER" id="PTHR28589">
    <property type="entry name" value="28S RIBOSOMAL PROTEIN S34, MITOCHONDRIAL"/>
    <property type="match status" value="1"/>
</dbReference>
<dbReference type="InterPro" id="IPR032053">
    <property type="entry name" value="Ribosomal_mS34"/>
</dbReference>
<dbReference type="GO" id="GO:0005739">
    <property type="term" value="C:mitochondrion"/>
    <property type="evidence" value="ECO:0007669"/>
    <property type="project" value="InterPro"/>
</dbReference>
<dbReference type="AlphaFoldDB" id="A0A5J4NY78"/>
<accession>A0A5J4NY78</accession>
<dbReference type="GO" id="GO:0003735">
    <property type="term" value="F:structural constituent of ribosome"/>
    <property type="evidence" value="ECO:0007669"/>
    <property type="project" value="InterPro"/>
</dbReference>
<dbReference type="PANTHER" id="PTHR28589:SF1">
    <property type="entry name" value="SMALL RIBOSOMAL SUBUNIT PROTEIN MS34"/>
    <property type="match status" value="1"/>
</dbReference>
<sequence>MPRVQYVGRPSLSFYGKYLSEIAKNLKTRGVGRVVVKETETAKHMEPCYYVLSRIEPLMSDTSNVRCRAWGQRIFRGRDLGAVRLEGTHEPDWRLLSTTEANALLALAADSKQSAQDEHISCVAPMPPLLALHLRRNGRFPESTLKAVEGLPKCDTPETVREASGFLLLTRMWEDPTSFKVVQVPLTPNSNEQSRIHPPYTVASSDDLVRKRNLDRDFYYIRRSDTPGLYWKVITTRSSIQTEHPIAPSDQNFPSSTPTHKTKPSES</sequence>
<dbReference type="Pfam" id="PF16053">
    <property type="entry name" value="MRP-S34"/>
    <property type="match status" value="1"/>
</dbReference>
<gene>
    <name evidence="2" type="ORF">DEA37_0003520</name>
</gene>
<protein>
    <submittedName>
        <fullName evidence="2">Small subunit ribosomal protein S34</fullName>
    </submittedName>
</protein>
<organism evidence="2 3">
    <name type="scientific">Paragonimus westermani</name>
    <dbReference type="NCBI Taxonomy" id="34504"/>
    <lineage>
        <taxon>Eukaryota</taxon>
        <taxon>Metazoa</taxon>
        <taxon>Spiralia</taxon>
        <taxon>Lophotrochozoa</taxon>
        <taxon>Platyhelminthes</taxon>
        <taxon>Trematoda</taxon>
        <taxon>Digenea</taxon>
        <taxon>Plagiorchiida</taxon>
        <taxon>Troglotremata</taxon>
        <taxon>Troglotrematidae</taxon>
        <taxon>Paragonimus</taxon>
    </lineage>
</organism>
<dbReference type="EMBL" id="QNGE01000434">
    <property type="protein sequence ID" value="KAA3680474.1"/>
    <property type="molecule type" value="Genomic_DNA"/>
</dbReference>
<evidence type="ECO:0000256" key="1">
    <source>
        <dbReference type="SAM" id="MobiDB-lite"/>
    </source>
</evidence>
<name>A0A5J4NY78_9TREM</name>
<dbReference type="Proteomes" id="UP000324629">
    <property type="component" value="Unassembled WGS sequence"/>
</dbReference>
<dbReference type="GO" id="GO:0005840">
    <property type="term" value="C:ribosome"/>
    <property type="evidence" value="ECO:0007669"/>
    <property type="project" value="UniProtKB-KW"/>
</dbReference>
<evidence type="ECO:0000313" key="2">
    <source>
        <dbReference type="EMBL" id="KAA3680474.1"/>
    </source>
</evidence>
<keyword evidence="2" id="KW-0687">Ribonucleoprotein</keyword>
<evidence type="ECO:0000313" key="3">
    <source>
        <dbReference type="Proteomes" id="UP000324629"/>
    </source>
</evidence>
<reference evidence="2 3" key="1">
    <citation type="journal article" date="2019" name="Gigascience">
        <title>Whole-genome sequence of the oriental lung fluke Paragonimus westermani.</title>
        <authorList>
            <person name="Oey H."/>
            <person name="Zakrzewski M."/>
            <person name="Narain K."/>
            <person name="Devi K.R."/>
            <person name="Agatsuma T."/>
            <person name="Nawaratna S."/>
            <person name="Gobert G.N."/>
            <person name="Jones M.K."/>
            <person name="Ragan M.A."/>
            <person name="McManus D.P."/>
            <person name="Krause L."/>
        </authorList>
    </citation>
    <scope>NUCLEOTIDE SEQUENCE [LARGE SCALE GENOMIC DNA]</scope>
    <source>
        <strain evidence="2 3">IND2009</strain>
    </source>
</reference>
<feature type="compositionally biased region" description="Polar residues" evidence="1">
    <location>
        <begin position="249"/>
        <end position="259"/>
    </location>
</feature>